<dbReference type="PANTHER" id="PTHR30349:SF64">
    <property type="entry name" value="PROPHAGE INTEGRASE INTD-RELATED"/>
    <property type="match status" value="1"/>
</dbReference>
<dbReference type="InterPro" id="IPR002104">
    <property type="entry name" value="Integrase_catalytic"/>
</dbReference>
<accession>A0ABW3NJB1</accession>
<evidence type="ECO:0000313" key="8">
    <source>
        <dbReference type="EMBL" id="MFD1066635.1"/>
    </source>
</evidence>
<dbReference type="Pfam" id="PF14659">
    <property type="entry name" value="Phage_int_SAM_3"/>
    <property type="match status" value="1"/>
</dbReference>
<evidence type="ECO:0000256" key="5">
    <source>
        <dbReference type="PROSITE-ProRule" id="PRU01248"/>
    </source>
</evidence>
<dbReference type="InterPro" id="IPR010998">
    <property type="entry name" value="Integrase_recombinase_N"/>
</dbReference>
<sequence length="408" mass="47405">MHCDKIKLKSGQTRWFCVADAPAHPTTGKRRQIERRGKTKKEAKEKVRKVIDELTVEQFDKKASAKVTFSKLAEKWISVYEVTAGVKRGTVRIREDEIKVLNKYFGDTPITSITHAVYQDLLIKLSVDGNKGEPYSEGAIRGINTCAKMIFKFAKKNRLITENPTDDAEIPKKAKTIDELENQSIQDEFFEKHELELFLKTVLEKGLNLDKEWFFTLAFTGMRPGEVIALKKQDLDFDNNKIRISKTLTSENSNMREYSLETTKTSDIRIIDVDESIMMILKKLVHKNDMHKLKYRTQIEDFHDKDFVFQRQNGYPYIRQFVATRMERIMEKIDIGKHLTPHSFRHTHISMQTEAGAELSTIMERVGHKDPNTTLRVYTHVTNKMRKKSVHNVASHHSEILNELTFLD</sequence>
<keyword evidence="3 5" id="KW-0238">DNA-binding</keyword>
<keyword evidence="4" id="KW-0233">DNA recombination</keyword>
<evidence type="ECO:0000259" key="7">
    <source>
        <dbReference type="PROSITE" id="PS51900"/>
    </source>
</evidence>
<gene>
    <name evidence="8" type="ORF">ACFQ19_11425</name>
</gene>
<evidence type="ECO:0000256" key="3">
    <source>
        <dbReference type="ARBA" id="ARBA00023125"/>
    </source>
</evidence>
<feature type="domain" description="Core-binding (CB)" evidence="7">
    <location>
        <begin position="67"/>
        <end position="155"/>
    </location>
</feature>
<dbReference type="RefSeq" id="WP_379592214.1">
    <property type="nucleotide sequence ID" value="NZ_JBHTKK010000013.1"/>
</dbReference>
<dbReference type="InterPro" id="IPR028259">
    <property type="entry name" value="AP2-like_int_N"/>
</dbReference>
<keyword evidence="2" id="KW-0229">DNA integration</keyword>
<dbReference type="Gene3D" id="1.10.150.130">
    <property type="match status" value="1"/>
</dbReference>
<comment type="similarity">
    <text evidence="1">Belongs to the 'phage' integrase family.</text>
</comment>
<protein>
    <submittedName>
        <fullName evidence="8">Tyrosine-type recombinase/integrase</fullName>
    </submittedName>
</protein>
<dbReference type="PROSITE" id="PS51898">
    <property type="entry name" value="TYR_RECOMBINASE"/>
    <property type="match status" value="1"/>
</dbReference>
<dbReference type="Pfam" id="PF14657">
    <property type="entry name" value="Arm-DNA-bind_4"/>
    <property type="match status" value="1"/>
</dbReference>
<dbReference type="InterPro" id="IPR013762">
    <property type="entry name" value="Integrase-like_cat_sf"/>
</dbReference>
<dbReference type="Gene3D" id="1.10.443.10">
    <property type="entry name" value="Intergrase catalytic core"/>
    <property type="match status" value="1"/>
</dbReference>
<evidence type="ECO:0000256" key="1">
    <source>
        <dbReference type="ARBA" id="ARBA00008857"/>
    </source>
</evidence>
<dbReference type="InterPro" id="IPR004107">
    <property type="entry name" value="Integrase_SAM-like_N"/>
</dbReference>
<dbReference type="PANTHER" id="PTHR30349">
    <property type="entry name" value="PHAGE INTEGRASE-RELATED"/>
    <property type="match status" value="1"/>
</dbReference>
<organism evidence="8 9">
    <name type="scientific">Oceanobacillus locisalsi</name>
    <dbReference type="NCBI Taxonomy" id="546107"/>
    <lineage>
        <taxon>Bacteria</taxon>
        <taxon>Bacillati</taxon>
        <taxon>Bacillota</taxon>
        <taxon>Bacilli</taxon>
        <taxon>Bacillales</taxon>
        <taxon>Bacillaceae</taxon>
        <taxon>Oceanobacillus</taxon>
    </lineage>
</organism>
<dbReference type="Pfam" id="PF00589">
    <property type="entry name" value="Phage_integrase"/>
    <property type="match status" value="1"/>
</dbReference>
<proteinExistence type="inferred from homology"/>
<dbReference type="CDD" id="cd01189">
    <property type="entry name" value="INT_ICEBs1_C_like"/>
    <property type="match status" value="1"/>
</dbReference>
<dbReference type="InterPro" id="IPR044068">
    <property type="entry name" value="CB"/>
</dbReference>
<evidence type="ECO:0000259" key="6">
    <source>
        <dbReference type="PROSITE" id="PS51898"/>
    </source>
</evidence>
<dbReference type="EMBL" id="JBHTKK010000013">
    <property type="protein sequence ID" value="MFD1066635.1"/>
    <property type="molecule type" value="Genomic_DNA"/>
</dbReference>
<dbReference type="Proteomes" id="UP001597041">
    <property type="component" value="Unassembled WGS sequence"/>
</dbReference>
<evidence type="ECO:0000313" key="9">
    <source>
        <dbReference type="Proteomes" id="UP001597041"/>
    </source>
</evidence>
<name>A0ABW3NJB1_9BACI</name>
<dbReference type="PROSITE" id="PS51900">
    <property type="entry name" value="CB"/>
    <property type="match status" value="1"/>
</dbReference>
<evidence type="ECO:0000256" key="4">
    <source>
        <dbReference type="ARBA" id="ARBA00023172"/>
    </source>
</evidence>
<dbReference type="SUPFAM" id="SSF56349">
    <property type="entry name" value="DNA breaking-rejoining enzymes"/>
    <property type="match status" value="1"/>
</dbReference>
<comment type="caution">
    <text evidence="8">The sequence shown here is derived from an EMBL/GenBank/DDBJ whole genome shotgun (WGS) entry which is preliminary data.</text>
</comment>
<keyword evidence="9" id="KW-1185">Reference proteome</keyword>
<evidence type="ECO:0000256" key="2">
    <source>
        <dbReference type="ARBA" id="ARBA00022908"/>
    </source>
</evidence>
<reference evidence="9" key="1">
    <citation type="journal article" date="2019" name="Int. J. Syst. Evol. Microbiol.">
        <title>The Global Catalogue of Microorganisms (GCM) 10K type strain sequencing project: providing services to taxonomists for standard genome sequencing and annotation.</title>
        <authorList>
            <consortium name="The Broad Institute Genomics Platform"/>
            <consortium name="The Broad Institute Genome Sequencing Center for Infectious Disease"/>
            <person name="Wu L."/>
            <person name="Ma J."/>
        </authorList>
    </citation>
    <scope>NUCLEOTIDE SEQUENCE [LARGE SCALE GENOMIC DNA]</scope>
    <source>
        <strain evidence="9">CCUG 56608</strain>
    </source>
</reference>
<dbReference type="InterPro" id="IPR050090">
    <property type="entry name" value="Tyrosine_recombinase_XerCD"/>
</dbReference>
<feature type="domain" description="Tyr recombinase" evidence="6">
    <location>
        <begin position="185"/>
        <end position="392"/>
    </location>
</feature>
<dbReference type="InterPro" id="IPR011010">
    <property type="entry name" value="DNA_brk_join_enz"/>
</dbReference>